<feature type="region of interest" description="Disordered" evidence="1">
    <location>
        <begin position="166"/>
        <end position="188"/>
    </location>
</feature>
<evidence type="ECO:0000313" key="2">
    <source>
        <dbReference type="EMBL" id="VAH93617.1"/>
    </source>
</evidence>
<keyword evidence="3" id="KW-1185">Reference proteome</keyword>
<protein>
    <submittedName>
        <fullName evidence="2">Uncharacterized protein</fullName>
    </submittedName>
</protein>
<dbReference type="Proteomes" id="UP000324705">
    <property type="component" value="Chromosome 4A"/>
</dbReference>
<organism evidence="2 3">
    <name type="scientific">Triticum turgidum subsp. durum</name>
    <name type="common">Durum wheat</name>
    <name type="synonym">Triticum durum</name>
    <dbReference type="NCBI Taxonomy" id="4567"/>
    <lineage>
        <taxon>Eukaryota</taxon>
        <taxon>Viridiplantae</taxon>
        <taxon>Streptophyta</taxon>
        <taxon>Embryophyta</taxon>
        <taxon>Tracheophyta</taxon>
        <taxon>Spermatophyta</taxon>
        <taxon>Magnoliopsida</taxon>
        <taxon>Liliopsida</taxon>
        <taxon>Poales</taxon>
        <taxon>Poaceae</taxon>
        <taxon>BOP clade</taxon>
        <taxon>Pooideae</taxon>
        <taxon>Triticodae</taxon>
        <taxon>Triticeae</taxon>
        <taxon>Triticinae</taxon>
        <taxon>Triticum</taxon>
    </lineage>
</organism>
<evidence type="ECO:0000256" key="1">
    <source>
        <dbReference type="SAM" id="MobiDB-lite"/>
    </source>
</evidence>
<gene>
    <name evidence="2" type="ORF">TRITD_4Av1G165230</name>
</gene>
<accession>A0A9R0SGA8</accession>
<dbReference type="EMBL" id="LT934117">
    <property type="protein sequence ID" value="VAH93617.1"/>
    <property type="molecule type" value="Genomic_DNA"/>
</dbReference>
<proteinExistence type="predicted"/>
<name>A0A9R0SGA8_TRITD</name>
<dbReference type="Gramene" id="TRITD4Av1G165230.1">
    <property type="protein sequence ID" value="TRITD4Av1G165230.1"/>
    <property type="gene ID" value="TRITD4Av1G165230"/>
</dbReference>
<reference evidence="2 3" key="1">
    <citation type="submission" date="2017-09" db="EMBL/GenBank/DDBJ databases">
        <authorList>
            <consortium name="International Durum Wheat Genome Sequencing Consortium (IDWGSC)"/>
            <person name="Milanesi L."/>
        </authorList>
    </citation>
    <scope>NUCLEOTIDE SEQUENCE [LARGE SCALE GENOMIC DNA]</scope>
    <source>
        <strain evidence="3">cv. Svevo</strain>
    </source>
</reference>
<dbReference type="AlphaFoldDB" id="A0A9R0SGA8"/>
<sequence length="188" mass="20405">MRLSHHTTLLPHATLQLHTAIGISPCSPHPTAVWHISFLPCLCRSNTGLATLDHLHYMQNLKQICRYKTSRLVLIFTLLILMSVFDADHPQLLVDAIVAPQTTALHLVVDDAIAAVVTTTHHLIVVDGVIAPITTSSCRTRRPPLDVDDALAMPIATSSFHNSFAPSKPLAASHRHRPPSGIAPPPTS</sequence>
<evidence type="ECO:0000313" key="3">
    <source>
        <dbReference type="Proteomes" id="UP000324705"/>
    </source>
</evidence>